<proteinExistence type="predicted"/>
<evidence type="ECO:0000313" key="2">
    <source>
        <dbReference type="EMBL" id="TFL01943.1"/>
    </source>
</evidence>
<name>A0A5C3QIS9_9AGAR</name>
<gene>
    <name evidence="2" type="ORF">BDV98DRAFT_547455</name>
</gene>
<evidence type="ECO:0008006" key="4">
    <source>
        <dbReference type="Google" id="ProtNLM"/>
    </source>
</evidence>
<dbReference type="Proteomes" id="UP000305067">
    <property type="component" value="Unassembled WGS sequence"/>
</dbReference>
<protein>
    <recommendedName>
        <fullName evidence="4">Dickkopf N-terminal cysteine-rich domain-containing protein</fullName>
    </recommendedName>
</protein>
<keyword evidence="3" id="KW-1185">Reference proteome</keyword>
<reference evidence="2 3" key="1">
    <citation type="journal article" date="2019" name="Nat. Ecol. Evol.">
        <title>Megaphylogeny resolves global patterns of mushroom evolution.</title>
        <authorList>
            <person name="Varga T."/>
            <person name="Krizsan K."/>
            <person name="Foldi C."/>
            <person name="Dima B."/>
            <person name="Sanchez-Garcia M."/>
            <person name="Sanchez-Ramirez S."/>
            <person name="Szollosi G.J."/>
            <person name="Szarkandi J.G."/>
            <person name="Papp V."/>
            <person name="Albert L."/>
            <person name="Andreopoulos W."/>
            <person name="Angelini C."/>
            <person name="Antonin V."/>
            <person name="Barry K.W."/>
            <person name="Bougher N.L."/>
            <person name="Buchanan P."/>
            <person name="Buyck B."/>
            <person name="Bense V."/>
            <person name="Catcheside P."/>
            <person name="Chovatia M."/>
            <person name="Cooper J."/>
            <person name="Damon W."/>
            <person name="Desjardin D."/>
            <person name="Finy P."/>
            <person name="Geml J."/>
            <person name="Haridas S."/>
            <person name="Hughes K."/>
            <person name="Justo A."/>
            <person name="Karasinski D."/>
            <person name="Kautmanova I."/>
            <person name="Kiss B."/>
            <person name="Kocsube S."/>
            <person name="Kotiranta H."/>
            <person name="LaButti K.M."/>
            <person name="Lechner B.E."/>
            <person name="Liimatainen K."/>
            <person name="Lipzen A."/>
            <person name="Lukacs Z."/>
            <person name="Mihaltcheva S."/>
            <person name="Morgado L.N."/>
            <person name="Niskanen T."/>
            <person name="Noordeloos M.E."/>
            <person name="Ohm R.A."/>
            <person name="Ortiz-Santana B."/>
            <person name="Ovrebo C."/>
            <person name="Racz N."/>
            <person name="Riley R."/>
            <person name="Savchenko A."/>
            <person name="Shiryaev A."/>
            <person name="Soop K."/>
            <person name="Spirin V."/>
            <person name="Szebenyi C."/>
            <person name="Tomsovsky M."/>
            <person name="Tulloss R.E."/>
            <person name="Uehling J."/>
            <person name="Grigoriev I.V."/>
            <person name="Vagvolgyi C."/>
            <person name="Papp T."/>
            <person name="Martin F.M."/>
            <person name="Miettinen O."/>
            <person name="Hibbett D.S."/>
            <person name="Nagy L.G."/>
        </authorList>
    </citation>
    <scope>NUCLEOTIDE SEQUENCE [LARGE SCALE GENOMIC DNA]</scope>
    <source>
        <strain evidence="2 3">CBS 309.79</strain>
    </source>
</reference>
<organism evidence="2 3">
    <name type="scientific">Pterulicium gracile</name>
    <dbReference type="NCBI Taxonomy" id="1884261"/>
    <lineage>
        <taxon>Eukaryota</taxon>
        <taxon>Fungi</taxon>
        <taxon>Dikarya</taxon>
        <taxon>Basidiomycota</taxon>
        <taxon>Agaricomycotina</taxon>
        <taxon>Agaricomycetes</taxon>
        <taxon>Agaricomycetidae</taxon>
        <taxon>Agaricales</taxon>
        <taxon>Pleurotineae</taxon>
        <taxon>Pterulaceae</taxon>
        <taxon>Pterulicium</taxon>
    </lineage>
</organism>
<dbReference type="EMBL" id="ML178823">
    <property type="protein sequence ID" value="TFL01943.1"/>
    <property type="molecule type" value="Genomic_DNA"/>
</dbReference>
<accession>A0A5C3QIS9</accession>
<dbReference type="AlphaFoldDB" id="A0A5C3QIS9"/>
<dbReference type="OrthoDB" id="195231at2759"/>
<evidence type="ECO:0000256" key="1">
    <source>
        <dbReference type="SAM" id="Phobius"/>
    </source>
</evidence>
<dbReference type="STRING" id="1884261.A0A5C3QIS9"/>
<feature type="transmembrane region" description="Helical" evidence="1">
    <location>
        <begin position="247"/>
        <end position="270"/>
    </location>
</feature>
<evidence type="ECO:0000313" key="3">
    <source>
        <dbReference type="Proteomes" id="UP000305067"/>
    </source>
</evidence>
<sequence>MTVLRARSAITCDDTLILSKSGILFLGLCLLYRTVHAGSYPLGGPCSIANDRLDVEGGLRSLSDCDDRTYCLSGICVARACKRDDYPFAWRTNRSEEPPLCSLGTTFCPDEGSGCVPIKTVGEPCQMNRDEQCGGTEESRAFANGHNFNGSLCLGFVCMYANVPLGSPCVVDEVKYADPDAEHVYTFRRDNCQTPRFYCDPADLMCKTVLQMGARCSNDRECGSQYCHPAGSICTEPPETPITIQPWQYASTMLFIGGALVATCVMLSLVHRRRHMKERQAIREYYYHQTDLRRSMVALQLAESRKRFS</sequence>
<keyword evidence="1" id="KW-0812">Transmembrane</keyword>
<keyword evidence="1" id="KW-0472">Membrane</keyword>
<keyword evidence="1" id="KW-1133">Transmembrane helix</keyword>